<dbReference type="GO" id="GO:0005849">
    <property type="term" value="C:mRNA cleavage factor complex"/>
    <property type="evidence" value="ECO:0007669"/>
    <property type="project" value="TreeGrafter"/>
</dbReference>
<dbReference type="InterPro" id="IPR045154">
    <property type="entry name" value="PCF11-like"/>
</dbReference>
<dbReference type="InterPro" id="IPR047415">
    <property type="entry name" value="Pcf11_CID"/>
</dbReference>
<dbReference type="CDD" id="cd16982">
    <property type="entry name" value="CID_Pcf11"/>
    <property type="match status" value="1"/>
</dbReference>
<dbReference type="PROSITE" id="PS51391">
    <property type="entry name" value="CID"/>
    <property type="match status" value="1"/>
</dbReference>
<keyword evidence="1" id="KW-0507">mRNA processing</keyword>
<dbReference type="GO" id="GO:0031124">
    <property type="term" value="P:mRNA 3'-end processing"/>
    <property type="evidence" value="ECO:0007669"/>
    <property type="project" value="InterPro"/>
</dbReference>
<gene>
    <name evidence="4" type="ORF">AYBTSS11_LOCUS21871</name>
</gene>
<dbReference type="Gramene" id="rna-AYBTSS11_LOCUS21871">
    <property type="protein sequence ID" value="CAJ1968727.1"/>
    <property type="gene ID" value="gene-AYBTSS11_LOCUS21871"/>
</dbReference>
<organism evidence="4 5">
    <name type="scientific">Sphenostylis stenocarpa</name>
    <dbReference type="NCBI Taxonomy" id="92480"/>
    <lineage>
        <taxon>Eukaryota</taxon>
        <taxon>Viridiplantae</taxon>
        <taxon>Streptophyta</taxon>
        <taxon>Embryophyta</taxon>
        <taxon>Tracheophyta</taxon>
        <taxon>Spermatophyta</taxon>
        <taxon>Magnoliopsida</taxon>
        <taxon>eudicotyledons</taxon>
        <taxon>Gunneridae</taxon>
        <taxon>Pentapetalae</taxon>
        <taxon>rosids</taxon>
        <taxon>fabids</taxon>
        <taxon>Fabales</taxon>
        <taxon>Fabaceae</taxon>
        <taxon>Papilionoideae</taxon>
        <taxon>50 kb inversion clade</taxon>
        <taxon>NPAAA clade</taxon>
        <taxon>indigoferoid/millettioid clade</taxon>
        <taxon>Phaseoleae</taxon>
        <taxon>Sphenostylis</taxon>
    </lineage>
</organism>
<dbReference type="GO" id="GO:0006369">
    <property type="term" value="P:termination of RNA polymerase II transcription"/>
    <property type="evidence" value="ECO:0007669"/>
    <property type="project" value="InterPro"/>
</dbReference>
<feature type="non-terminal residue" evidence="4">
    <location>
        <position position="1"/>
    </location>
</feature>
<dbReference type="GO" id="GO:0005737">
    <property type="term" value="C:cytoplasm"/>
    <property type="evidence" value="ECO:0007669"/>
    <property type="project" value="TreeGrafter"/>
</dbReference>
<evidence type="ECO:0000313" key="4">
    <source>
        <dbReference type="EMBL" id="CAJ1968727.1"/>
    </source>
</evidence>
<dbReference type="GO" id="GO:0000993">
    <property type="term" value="F:RNA polymerase II complex binding"/>
    <property type="evidence" value="ECO:0007669"/>
    <property type="project" value="InterPro"/>
</dbReference>
<dbReference type="FunFam" id="1.25.40.90:FF:000023">
    <property type="entry name" value="polyadenylation and cleavage factor homolog 4"/>
    <property type="match status" value="1"/>
</dbReference>
<dbReference type="Gene3D" id="1.25.40.90">
    <property type="match status" value="1"/>
</dbReference>
<sequence>KLLEFELVKIVQVEKKRQWMKKHWMLFFWDFDLAGMENSRRPFDRSRELGSKKPRLMEELDRASNSGARQFPHRQVASAITTLSSARFRTNERGLESSDFGRPGGAGGGGYQPQPLPFQELVTQYKAALAELTFNSKPIITNLTIIAGENQAAEKAIAATVCANILEVPSDQKLPSLYLLDSIVKNIGRDYIKYFAARLPEVFCKAYRQVDPSVHQSMRHLFGTWKGVFPPQTLHIIEKELGFTSAVNGSSSVSTTLKSDSQSQRPPHSIHVNPKYLERQRLQQSSRTKGVVDDITGAMSNSNDDQEMPSRTLGVVRPWVDPNNDQRARRDAFNDSVPEKSTGATYGSNEFGSNLSRNLGLGISRPGGRVTESGHDKGWYNKSGVVAGTMSGQRNGLSLKYSFLNTEAPKSMTLDAHHQSAPNITQSSVISNSWKNSEEEEYTWDEMNSGLTGHGASTVNNLSKDAWTADDNLVSLVLFGDMGIKMMQNMLEKKLTPTLVRDKA</sequence>
<dbReference type="Pfam" id="PF04818">
    <property type="entry name" value="CID"/>
    <property type="match status" value="1"/>
</dbReference>
<dbReference type="InterPro" id="IPR006569">
    <property type="entry name" value="CID_dom"/>
</dbReference>
<evidence type="ECO:0000256" key="2">
    <source>
        <dbReference type="SAM" id="MobiDB-lite"/>
    </source>
</evidence>
<reference evidence="4" key="1">
    <citation type="submission" date="2023-10" db="EMBL/GenBank/DDBJ databases">
        <authorList>
            <person name="Domelevo Entfellner J.-B."/>
        </authorList>
    </citation>
    <scope>NUCLEOTIDE SEQUENCE</scope>
</reference>
<dbReference type="EMBL" id="OY731404">
    <property type="protein sequence ID" value="CAJ1968727.1"/>
    <property type="molecule type" value="Genomic_DNA"/>
</dbReference>
<feature type="region of interest" description="Disordered" evidence="2">
    <location>
        <begin position="252"/>
        <end position="309"/>
    </location>
</feature>
<evidence type="ECO:0000313" key="5">
    <source>
        <dbReference type="Proteomes" id="UP001189624"/>
    </source>
</evidence>
<evidence type="ECO:0000256" key="1">
    <source>
        <dbReference type="ARBA" id="ARBA00022664"/>
    </source>
</evidence>
<feature type="compositionally biased region" description="Low complexity" evidence="2">
    <location>
        <begin position="252"/>
        <end position="263"/>
    </location>
</feature>
<evidence type="ECO:0000259" key="3">
    <source>
        <dbReference type="PROSITE" id="PS51391"/>
    </source>
</evidence>
<name>A0AA86VR39_9FABA</name>
<dbReference type="Proteomes" id="UP001189624">
    <property type="component" value="Chromosome 7"/>
</dbReference>
<protein>
    <recommendedName>
        <fullName evidence="3">CID domain-containing protein</fullName>
    </recommendedName>
</protein>
<dbReference type="GO" id="GO:0003729">
    <property type="term" value="F:mRNA binding"/>
    <property type="evidence" value="ECO:0007669"/>
    <property type="project" value="InterPro"/>
</dbReference>
<dbReference type="InterPro" id="IPR008942">
    <property type="entry name" value="ENTH_VHS"/>
</dbReference>
<dbReference type="AlphaFoldDB" id="A0AA86VR39"/>
<dbReference type="PANTHER" id="PTHR15921">
    <property type="entry name" value="PRE-MRNA CLEAVAGE COMPLEX II"/>
    <property type="match status" value="1"/>
</dbReference>
<accession>A0AA86VR39</accession>
<proteinExistence type="predicted"/>
<feature type="region of interest" description="Disordered" evidence="2">
    <location>
        <begin position="92"/>
        <end position="113"/>
    </location>
</feature>
<keyword evidence="5" id="KW-1185">Reference proteome</keyword>
<feature type="compositionally biased region" description="Gly residues" evidence="2">
    <location>
        <begin position="102"/>
        <end position="111"/>
    </location>
</feature>
<dbReference type="SUPFAM" id="SSF48464">
    <property type="entry name" value="ENTH/VHS domain"/>
    <property type="match status" value="1"/>
</dbReference>
<feature type="domain" description="CID" evidence="3">
    <location>
        <begin position="117"/>
        <end position="245"/>
    </location>
</feature>
<dbReference type="SMART" id="SM00582">
    <property type="entry name" value="RPR"/>
    <property type="match status" value="1"/>
</dbReference>
<dbReference type="PANTHER" id="PTHR15921:SF16">
    <property type="entry name" value="RNA POLYMERASE II-BINDING DOMAIN PROTEIN"/>
    <property type="match status" value="1"/>
</dbReference>